<keyword evidence="7" id="KW-0472">Membrane</keyword>
<keyword evidence="4" id="KW-0133">Cell shape</keyword>
<evidence type="ECO:0000259" key="10">
    <source>
        <dbReference type="Pfam" id="PF00905"/>
    </source>
</evidence>
<evidence type="ECO:0000256" key="4">
    <source>
        <dbReference type="ARBA" id="ARBA00022960"/>
    </source>
</evidence>
<dbReference type="GO" id="GO:0008360">
    <property type="term" value="P:regulation of cell shape"/>
    <property type="evidence" value="ECO:0007669"/>
    <property type="project" value="UniProtKB-KW"/>
</dbReference>
<dbReference type="PANTHER" id="PTHR32282:SF27">
    <property type="entry name" value="PENICILLIN-BINDING PROTEIN 1A"/>
    <property type="match status" value="1"/>
</dbReference>
<dbReference type="InterPro" id="IPR012338">
    <property type="entry name" value="Beta-lactam/transpept-like"/>
</dbReference>
<name>X0RXC3_9ZZZZ</name>
<dbReference type="GO" id="GO:0008658">
    <property type="term" value="F:penicillin binding"/>
    <property type="evidence" value="ECO:0007669"/>
    <property type="project" value="InterPro"/>
</dbReference>
<keyword evidence="2" id="KW-0808">Transferase</keyword>
<keyword evidence="5" id="KW-0573">Peptidoglycan synthesis</keyword>
<sequence length="273" mass="29375">AQLVERTGPDAVIEVARRFGINSPLKPVYSLALGTSGVSPLEMAAAFSTFAIGGIRHEPFWIRRVEDPLGRVLEEQIVRGQRSLDASIGFQVVDMMRGVLTTGTGRVVRRMGFDLPAAGKTGTSDDFRDAWFTGFTPTLSVSVWVGFDRGVSMRDVNGIGITGGRGAAPIWAEFMIKATNGEPPREFTVPADIHFETVDPVSGEIAGQWTSNRVKVALRSGQIAAAIPDQPFIQEAGKSGTVKSDQSIFEKADQPAVEEASKSTITEEDLPPE</sequence>
<feature type="non-terminal residue" evidence="11">
    <location>
        <position position="1"/>
    </location>
</feature>
<evidence type="ECO:0000256" key="5">
    <source>
        <dbReference type="ARBA" id="ARBA00022984"/>
    </source>
</evidence>
<dbReference type="Pfam" id="PF00905">
    <property type="entry name" value="Transpeptidase"/>
    <property type="match status" value="1"/>
</dbReference>
<keyword evidence="3" id="KW-0812">Transmembrane</keyword>
<dbReference type="EMBL" id="BARS01003781">
    <property type="protein sequence ID" value="GAF68407.1"/>
    <property type="molecule type" value="Genomic_DNA"/>
</dbReference>
<evidence type="ECO:0000313" key="11">
    <source>
        <dbReference type="EMBL" id="GAF68407.1"/>
    </source>
</evidence>
<evidence type="ECO:0000256" key="7">
    <source>
        <dbReference type="ARBA" id="ARBA00023136"/>
    </source>
</evidence>
<gene>
    <name evidence="11" type="ORF">S01H1_07330</name>
</gene>
<proteinExistence type="predicted"/>
<dbReference type="Gene3D" id="3.40.710.10">
    <property type="entry name" value="DD-peptidase/beta-lactamase superfamily"/>
    <property type="match status" value="1"/>
</dbReference>
<dbReference type="InterPro" id="IPR050396">
    <property type="entry name" value="Glycosyltr_51/Transpeptidase"/>
</dbReference>
<feature type="domain" description="Penicillin-binding protein transpeptidase" evidence="10">
    <location>
        <begin position="29"/>
        <end position="142"/>
    </location>
</feature>
<evidence type="ECO:0000256" key="8">
    <source>
        <dbReference type="ARBA" id="ARBA00023316"/>
    </source>
</evidence>
<dbReference type="SUPFAM" id="SSF56601">
    <property type="entry name" value="beta-lactamase/transpeptidase-like"/>
    <property type="match status" value="1"/>
</dbReference>
<keyword evidence="6" id="KW-1133">Transmembrane helix</keyword>
<organism evidence="11">
    <name type="scientific">marine sediment metagenome</name>
    <dbReference type="NCBI Taxonomy" id="412755"/>
    <lineage>
        <taxon>unclassified sequences</taxon>
        <taxon>metagenomes</taxon>
        <taxon>ecological metagenomes</taxon>
    </lineage>
</organism>
<evidence type="ECO:0000256" key="1">
    <source>
        <dbReference type="ARBA" id="ARBA00022676"/>
    </source>
</evidence>
<reference evidence="11" key="1">
    <citation type="journal article" date="2014" name="Front. Microbiol.">
        <title>High frequency of phylogenetically diverse reductive dehalogenase-homologous genes in deep subseafloor sedimentary metagenomes.</title>
        <authorList>
            <person name="Kawai M."/>
            <person name="Futagami T."/>
            <person name="Toyoda A."/>
            <person name="Takaki Y."/>
            <person name="Nishi S."/>
            <person name="Hori S."/>
            <person name="Arai W."/>
            <person name="Tsubouchi T."/>
            <person name="Morono Y."/>
            <person name="Uchiyama I."/>
            <person name="Ito T."/>
            <person name="Fujiyama A."/>
            <person name="Inagaki F."/>
            <person name="Takami H."/>
        </authorList>
    </citation>
    <scope>NUCLEOTIDE SEQUENCE</scope>
    <source>
        <strain evidence="11">Expedition CK06-06</strain>
    </source>
</reference>
<evidence type="ECO:0000256" key="2">
    <source>
        <dbReference type="ARBA" id="ARBA00022679"/>
    </source>
</evidence>
<evidence type="ECO:0000256" key="6">
    <source>
        <dbReference type="ARBA" id="ARBA00022989"/>
    </source>
</evidence>
<evidence type="ECO:0000256" key="9">
    <source>
        <dbReference type="SAM" id="MobiDB-lite"/>
    </source>
</evidence>
<dbReference type="GO" id="GO:0009252">
    <property type="term" value="P:peptidoglycan biosynthetic process"/>
    <property type="evidence" value="ECO:0007669"/>
    <property type="project" value="UniProtKB-KW"/>
</dbReference>
<keyword evidence="8" id="KW-0961">Cell wall biogenesis/degradation</keyword>
<accession>X0RXC3</accession>
<dbReference type="GO" id="GO:0071555">
    <property type="term" value="P:cell wall organization"/>
    <property type="evidence" value="ECO:0007669"/>
    <property type="project" value="UniProtKB-KW"/>
</dbReference>
<protein>
    <recommendedName>
        <fullName evidence="10">Penicillin-binding protein transpeptidase domain-containing protein</fullName>
    </recommendedName>
</protein>
<dbReference type="PANTHER" id="PTHR32282">
    <property type="entry name" value="BINDING PROTEIN TRANSPEPTIDASE, PUTATIVE-RELATED"/>
    <property type="match status" value="1"/>
</dbReference>
<keyword evidence="1" id="KW-0328">Glycosyltransferase</keyword>
<dbReference type="InterPro" id="IPR001460">
    <property type="entry name" value="PCN-bd_Tpept"/>
</dbReference>
<comment type="caution">
    <text evidence="11">The sequence shown here is derived from an EMBL/GenBank/DDBJ whole genome shotgun (WGS) entry which is preliminary data.</text>
</comment>
<evidence type="ECO:0000256" key="3">
    <source>
        <dbReference type="ARBA" id="ARBA00022692"/>
    </source>
</evidence>
<feature type="region of interest" description="Disordered" evidence="9">
    <location>
        <begin position="238"/>
        <end position="273"/>
    </location>
</feature>
<dbReference type="GO" id="GO:0008955">
    <property type="term" value="F:peptidoglycan glycosyltransferase activity"/>
    <property type="evidence" value="ECO:0007669"/>
    <property type="project" value="TreeGrafter"/>
</dbReference>
<dbReference type="AlphaFoldDB" id="X0RXC3"/>
<dbReference type="GO" id="GO:0030288">
    <property type="term" value="C:outer membrane-bounded periplasmic space"/>
    <property type="evidence" value="ECO:0007669"/>
    <property type="project" value="TreeGrafter"/>
</dbReference>